<protein>
    <submittedName>
        <fullName evidence="1">Uncharacterized protein</fullName>
    </submittedName>
</protein>
<proteinExistence type="predicted"/>
<dbReference type="Proteomes" id="UP000813385">
    <property type="component" value="Unassembled WGS sequence"/>
</dbReference>
<organism evidence="1 2">
    <name type="scientific">Plectosphaerella cucumerina</name>
    <dbReference type="NCBI Taxonomy" id="40658"/>
    <lineage>
        <taxon>Eukaryota</taxon>
        <taxon>Fungi</taxon>
        <taxon>Dikarya</taxon>
        <taxon>Ascomycota</taxon>
        <taxon>Pezizomycotina</taxon>
        <taxon>Sordariomycetes</taxon>
        <taxon>Hypocreomycetidae</taxon>
        <taxon>Glomerellales</taxon>
        <taxon>Plectosphaerellaceae</taxon>
        <taxon>Plectosphaerella</taxon>
    </lineage>
</organism>
<evidence type="ECO:0000313" key="1">
    <source>
        <dbReference type="EMBL" id="KAH7349771.1"/>
    </source>
</evidence>
<dbReference type="EMBL" id="JAGPXD010000006">
    <property type="protein sequence ID" value="KAH7349771.1"/>
    <property type="molecule type" value="Genomic_DNA"/>
</dbReference>
<comment type="caution">
    <text evidence="1">The sequence shown here is derived from an EMBL/GenBank/DDBJ whole genome shotgun (WGS) entry which is preliminary data.</text>
</comment>
<sequence length="109" mass="12531">MSKKQLEETVKDTPTNLDIVYEHNWKMITKLKDTDKNRAFALLRWAVFAVRPVEVHKVVEAILIEETHECDVDDLFDDINKAYVDTEIVGLYGSLLEVKNDLDPSSPGR</sequence>
<name>A0A8K0T890_9PEZI</name>
<keyword evidence="2" id="KW-1185">Reference proteome</keyword>
<gene>
    <name evidence="1" type="ORF">B0T11DRAFT_134642</name>
</gene>
<accession>A0A8K0T890</accession>
<dbReference type="OrthoDB" id="539213at2759"/>
<dbReference type="AlphaFoldDB" id="A0A8K0T890"/>
<reference evidence="1" key="1">
    <citation type="journal article" date="2021" name="Nat. Commun.">
        <title>Genetic determinants of endophytism in the Arabidopsis root mycobiome.</title>
        <authorList>
            <person name="Mesny F."/>
            <person name="Miyauchi S."/>
            <person name="Thiergart T."/>
            <person name="Pickel B."/>
            <person name="Atanasova L."/>
            <person name="Karlsson M."/>
            <person name="Huettel B."/>
            <person name="Barry K.W."/>
            <person name="Haridas S."/>
            <person name="Chen C."/>
            <person name="Bauer D."/>
            <person name="Andreopoulos W."/>
            <person name="Pangilinan J."/>
            <person name="LaButti K."/>
            <person name="Riley R."/>
            <person name="Lipzen A."/>
            <person name="Clum A."/>
            <person name="Drula E."/>
            <person name="Henrissat B."/>
            <person name="Kohler A."/>
            <person name="Grigoriev I.V."/>
            <person name="Martin F.M."/>
            <person name="Hacquard S."/>
        </authorList>
    </citation>
    <scope>NUCLEOTIDE SEQUENCE</scope>
    <source>
        <strain evidence="1">MPI-CAGE-AT-0016</strain>
    </source>
</reference>
<evidence type="ECO:0000313" key="2">
    <source>
        <dbReference type="Proteomes" id="UP000813385"/>
    </source>
</evidence>